<feature type="compositionally biased region" description="Polar residues" evidence="1">
    <location>
        <begin position="150"/>
        <end position="159"/>
    </location>
</feature>
<dbReference type="Proteomes" id="UP001158576">
    <property type="component" value="Chromosome XSR"/>
</dbReference>
<feature type="region of interest" description="Disordered" evidence="1">
    <location>
        <begin position="147"/>
        <end position="191"/>
    </location>
</feature>
<sequence length="226" mass="25766">MSFNRNNVTISHKLTGAAEIPCVLQSREMRIDGDDVFLLPGPNVKHLTMALEDDLKKTLAGIDHIEALMIAEYMAEGNLAMAEETKETYKIYRELLIEKAERYANEWNKALHDEFRELFGGMKITVMDYYDEDGNLTRKGVPDIVRSTEDTTTIKTSLTDSEEDKEEEKVSEAEEMKTDSDEEPLIPLDYYPEPLNHILSGQRVRIARKRKANEMSESGPTASEDE</sequence>
<gene>
    <name evidence="2" type="ORF">OKIOD_LOCUS7065</name>
</gene>
<proteinExistence type="predicted"/>
<reference evidence="2 3" key="1">
    <citation type="submission" date="2021-04" db="EMBL/GenBank/DDBJ databases">
        <authorList>
            <person name="Bliznina A."/>
        </authorList>
    </citation>
    <scope>NUCLEOTIDE SEQUENCE [LARGE SCALE GENOMIC DNA]</scope>
</reference>
<keyword evidence="3" id="KW-1185">Reference proteome</keyword>
<name>A0ABN7SI78_OIKDI</name>
<protein>
    <submittedName>
        <fullName evidence="2">Oidioi.mRNA.OKI2018_I69.XSR.g15507.t1.cds</fullName>
    </submittedName>
</protein>
<organism evidence="2 3">
    <name type="scientific">Oikopleura dioica</name>
    <name type="common">Tunicate</name>
    <dbReference type="NCBI Taxonomy" id="34765"/>
    <lineage>
        <taxon>Eukaryota</taxon>
        <taxon>Metazoa</taxon>
        <taxon>Chordata</taxon>
        <taxon>Tunicata</taxon>
        <taxon>Appendicularia</taxon>
        <taxon>Copelata</taxon>
        <taxon>Oikopleuridae</taxon>
        <taxon>Oikopleura</taxon>
    </lineage>
</organism>
<evidence type="ECO:0000256" key="1">
    <source>
        <dbReference type="SAM" id="MobiDB-lite"/>
    </source>
</evidence>
<evidence type="ECO:0000313" key="3">
    <source>
        <dbReference type="Proteomes" id="UP001158576"/>
    </source>
</evidence>
<accession>A0ABN7SI78</accession>
<feature type="compositionally biased region" description="Basic and acidic residues" evidence="1">
    <location>
        <begin position="167"/>
        <end position="179"/>
    </location>
</feature>
<evidence type="ECO:0000313" key="2">
    <source>
        <dbReference type="EMBL" id="CAG5098260.1"/>
    </source>
</evidence>
<dbReference type="EMBL" id="OU015569">
    <property type="protein sequence ID" value="CAG5098260.1"/>
    <property type="molecule type" value="Genomic_DNA"/>
</dbReference>